<dbReference type="OrthoDB" id="9909032at2"/>
<accession>A0A1G7G578</accession>
<sequence length="80" mass="9083">MTKKEAINTDEIEIEKIQFKSLWKTAPSLKPSVGMMDACARGDKHAKAIRDAWRFKAPVVTLSHEEYAELIERCTVTFNG</sequence>
<organism evidence="1 2">
    <name type="scientific">Terriglobus roseus</name>
    <dbReference type="NCBI Taxonomy" id="392734"/>
    <lineage>
        <taxon>Bacteria</taxon>
        <taxon>Pseudomonadati</taxon>
        <taxon>Acidobacteriota</taxon>
        <taxon>Terriglobia</taxon>
        <taxon>Terriglobales</taxon>
        <taxon>Acidobacteriaceae</taxon>
        <taxon>Terriglobus</taxon>
    </lineage>
</organism>
<name>A0A1G7G578_9BACT</name>
<gene>
    <name evidence="1" type="ORF">SAMN05444167_0555</name>
</gene>
<evidence type="ECO:0000313" key="1">
    <source>
        <dbReference type="EMBL" id="SDE83247.1"/>
    </source>
</evidence>
<dbReference type="Proteomes" id="UP000182427">
    <property type="component" value="Chromosome I"/>
</dbReference>
<dbReference type="EMBL" id="LT629690">
    <property type="protein sequence ID" value="SDE83247.1"/>
    <property type="molecule type" value="Genomic_DNA"/>
</dbReference>
<dbReference type="RefSeq" id="WP_083343800.1">
    <property type="nucleotide sequence ID" value="NZ_LT629690.1"/>
</dbReference>
<reference evidence="2" key="1">
    <citation type="submission" date="2016-10" db="EMBL/GenBank/DDBJ databases">
        <authorList>
            <person name="Varghese N."/>
            <person name="Submissions S."/>
        </authorList>
    </citation>
    <scope>NUCLEOTIDE SEQUENCE [LARGE SCALE GENOMIC DNA]</scope>
    <source>
        <strain evidence="2">GAS232</strain>
    </source>
</reference>
<protein>
    <submittedName>
        <fullName evidence="1">Uncharacterized protein</fullName>
    </submittedName>
</protein>
<proteinExistence type="predicted"/>
<evidence type="ECO:0000313" key="2">
    <source>
        <dbReference type="Proteomes" id="UP000182427"/>
    </source>
</evidence>
<dbReference type="AlphaFoldDB" id="A0A1G7G578"/>
<keyword evidence="2" id="KW-1185">Reference proteome</keyword>